<evidence type="ECO:0000256" key="1">
    <source>
        <dbReference type="ARBA" id="ARBA00011900"/>
    </source>
</evidence>
<dbReference type="InterPro" id="IPR046818">
    <property type="entry name" value="MmeI_C"/>
</dbReference>
<dbReference type="InterPro" id="IPR046819">
    <property type="entry name" value="MmeI_hel"/>
</dbReference>
<comment type="caution">
    <text evidence="10">The sequence shown here is derived from an EMBL/GenBank/DDBJ whole genome shotgun (WGS) entry which is preliminary data.</text>
</comment>
<evidence type="ECO:0000259" key="5">
    <source>
        <dbReference type="Pfam" id="PF20464"/>
    </source>
</evidence>
<sequence>MDFDKKAAREFVERWRGRGYEKGETQQFWLQLLRVIGYRHIDDVLFEHHLPSGGFVDVWIREADVLVEQKSIQIDMDKGEHRQGKIKTALEQALDYVEELPRPEQPRYIVTCNFGVFRVYDRDNYAKSALAEHAFEFTLEELAEHPEYLAFIVDPANSRLEKEKRASIQAGELIGRLYDKMRSGYLDPDSEASMHSLNVLCVRLVFCLYCEDAGLFPKDAFYRYLRAIPSDNIRLALKRLFRALDTPVKDRDPYDTSVRDFPYVNGGLFREEAEVPNFTVETKDFLLREVSASVDWSQISPTIFGGIFESTLNPQTRRSGGMHYSSPENIHKVIDSLFLNELKDEFAQICDEVDQTPRKRKNRLARFHQKLCHLTFFDPACGSGNFLTETYICLRKLEDAVLNELRGGQTELGFSSDEENSERVSLSQFYGIEINDFAVTVAETALWISRLKANGETSMFYDLGGDDFPLHERANIVHANALRIDWNDVLPAENCSFIMGNPPFIGQYLKSKEQVEDTKRVWGDLYDGYLDYVTCWYKKASDYFEDVPGGRFAFVSTNSIAQGQPVPALFKPLFDAGWRIRFAHQTFPWASEATDKAAVHCVIIGFDKQEARPALLFSYPYFGGTPVGTEVTNINGYLLNGPRVFVRKRMKPLSQELAPVRFGSKPTDGGHLIVERDEYEAVVADPIAAKYLRSFRMGKELVQGLDRWCLWMAVEDFNPADIQESPVLNERITAVRERRLASKKEPTRRSAYTPHLFQENHQPKVPYVAIPAVVSANRHYYTAARLGAQTIAGNKLYTVADPDGFVFSIVSSSAFITWQKAVGGRLKSDLNFSNTVVWNNLPLPPVDAELRQQIIEAGKGVLAARALYPDRSLAEHYKPDNMDPALLAAHDALDVLVDRAFGATEPCANNDERLTLLFHHYLIMEST</sequence>
<keyword evidence="3 10" id="KW-0808">Transferase</keyword>
<dbReference type="GO" id="GO:0032259">
    <property type="term" value="P:methylation"/>
    <property type="evidence" value="ECO:0007669"/>
    <property type="project" value="UniProtKB-KW"/>
</dbReference>
<evidence type="ECO:0000259" key="8">
    <source>
        <dbReference type="Pfam" id="PF20467"/>
    </source>
</evidence>
<dbReference type="Pfam" id="PF20466">
    <property type="entry name" value="MmeI_TRD"/>
    <property type="match status" value="1"/>
</dbReference>
<dbReference type="OrthoDB" id="4280289at2"/>
<accession>A0A3P1SH52</accession>
<dbReference type="InterPro" id="IPR050953">
    <property type="entry name" value="N4_N6_ade-DNA_methylase"/>
</dbReference>
<dbReference type="InterPro" id="IPR046817">
    <property type="entry name" value="MmeI_N"/>
</dbReference>
<comment type="catalytic activity">
    <reaction evidence="4">
        <text>a 2'-deoxyadenosine in DNA + S-adenosyl-L-methionine = an N(6)-methyl-2'-deoxyadenosine in DNA + S-adenosyl-L-homocysteine + H(+)</text>
        <dbReference type="Rhea" id="RHEA:15197"/>
        <dbReference type="Rhea" id="RHEA-COMP:12418"/>
        <dbReference type="Rhea" id="RHEA-COMP:12419"/>
        <dbReference type="ChEBI" id="CHEBI:15378"/>
        <dbReference type="ChEBI" id="CHEBI:57856"/>
        <dbReference type="ChEBI" id="CHEBI:59789"/>
        <dbReference type="ChEBI" id="CHEBI:90615"/>
        <dbReference type="ChEBI" id="CHEBI:90616"/>
        <dbReference type="EC" id="2.1.1.72"/>
    </reaction>
</comment>
<organism evidence="10 11">
    <name type="scientific">Schaalia canis</name>
    <dbReference type="NCBI Taxonomy" id="100469"/>
    <lineage>
        <taxon>Bacteria</taxon>
        <taxon>Bacillati</taxon>
        <taxon>Actinomycetota</taxon>
        <taxon>Actinomycetes</taxon>
        <taxon>Actinomycetales</taxon>
        <taxon>Actinomycetaceae</taxon>
        <taxon>Schaalia</taxon>
    </lineage>
</organism>
<dbReference type="InterPro" id="IPR046820">
    <property type="entry name" value="MmeI_TRD"/>
</dbReference>
<dbReference type="Pfam" id="PF20473">
    <property type="entry name" value="MmeI_Mtase"/>
    <property type="match status" value="1"/>
</dbReference>
<evidence type="ECO:0000256" key="4">
    <source>
        <dbReference type="ARBA" id="ARBA00047942"/>
    </source>
</evidence>
<feature type="domain" description="MmeI-like N-terminal" evidence="5">
    <location>
        <begin position="7"/>
        <end position="182"/>
    </location>
</feature>
<feature type="domain" description="MmeI-like C-terminal" evidence="8">
    <location>
        <begin position="851"/>
        <end position="921"/>
    </location>
</feature>
<dbReference type="AlphaFoldDB" id="A0A3P1SH52"/>
<name>A0A3P1SH52_9ACTO</name>
<dbReference type="Proteomes" id="UP000280444">
    <property type="component" value="Unassembled WGS sequence"/>
</dbReference>
<feature type="domain" description="MmeI-like target recognition" evidence="7">
    <location>
        <begin position="641"/>
        <end position="845"/>
    </location>
</feature>
<evidence type="ECO:0000259" key="7">
    <source>
        <dbReference type="Pfam" id="PF20466"/>
    </source>
</evidence>
<proteinExistence type="predicted"/>
<evidence type="ECO:0000256" key="3">
    <source>
        <dbReference type="ARBA" id="ARBA00022679"/>
    </source>
</evidence>
<gene>
    <name evidence="10" type="ORF">EII11_00885</name>
</gene>
<dbReference type="Gene3D" id="3.40.50.150">
    <property type="entry name" value="Vaccinia Virus protein VP39"/>
    <property type="match status" value="1"/>
</dbReference>
<dbReference type="PANTHER" id="PTHR33841">
    <property type="entry name" value="DNA METHYLTRANSFERASE YEEA-RELATED"/>
    <property type="match status" value="1"/>
</dbReference>
<dbReference type="Pfam" id="PF20464">
    <property type="entry name" value="MmeI_N"/>
    <property type="match status" value="1"/>
</dbReference>
<dbReference type="Pfam" id="PF20465">
    <property type="entry name" value="MmeI_hel"/>
    <property type="match status" value="1"/>
</dbReference>
<feature type="domain" description="MmeI-like DNA-methyltransferase" evidence="9">
    <location>
        <begin position="359"/>
        <end position="617"/>
    </location>
</feature>
<dbReference type="EMBL" id="RQZF01000001">
    <property type="protein sequence ID" value="RRC96249.1"/>
    <property type="molecule type" value="Genomic_DNA"/>
</dbReference>
<dbReference type="RefSeq" id="WP_124867644.1">
    <property type="nucleotide sequence ID" value="NZ_RQZF01000001.1"/>
</dbReference>
<dbReference type="EC" id="2.1.1.72" evidence="1"/>
<dbReference type="SUPFAM" id="SSF53335">
    <property type="entry name" value="S-adenosyl-L-methionine-dependent methyltransferases"/>
    <property type="match status" value="1"/>
</dbReference>
<dbReference type="GO" id="GO:0009007">
    <property type="term" value="F:site-specific DNA-methyltransferase (adenine-specific) activity"/>
    <property type="evidence" value="ECO:0007669"/>
    <property type="project" value="UniProtKB-EC"/>
</dbReference>
<evidence type="ECO:0000313" key="11">
    <source>
        <dbReference type="Proteomes" id="UP000280444"/>
    </source>
</evidence>
<keyword evidence="2 10" id="KW-0489">Methyltransferase</keyword>
<dbReference type="Pfam" id="PF20467">
    <property type="entry name" value="MmeI_C"/>
    <property type="match status" value="1"/>
</dbReference>
<protein>
    <recommendedName>
        <fullName evidence="1">site-specific DNA-methyltransferase (adenine-specific)</fullName>
        <ecNumber evidence="1">2.1.1.72</ecNumber>
    </recommendedName>
</protein>
<feature type="domain" description="MmeI-like helicase spacer" evidence="6">
    <location>
        <begin position="195"/>
        <end position="269"/>
    </location>
</feature>
<dbReference type="InterPro" id="IPR046816">
    <property type="entry name" value="MmeI_Mtase"/>
</dbReference>
<evidence type="ECO:0000256" key="2">
    <source>
        <dbReference type="ARBA" id="ARBA00022603"/>
    </source>
</evidence>
<dbReference type="InterPro" id="IPR029063">
    <property type="entry name" value="SAM-dependent_MTases_sf"/>
</dbReference>
<evidence type="ECO:0000259" key="6">
    <source>
        <dbReference type="Pfam" id="PF20465"/>
    </source>
</evidence>
<evidence type="ECO:0000259" key="9">
    <source>
        <dbReference type="Pfam" id="PF20473"/>
    </source>
</evidence>
<dbReference type="PANTHER" id="PTHR33841:SF1">
    <property type="entry name" value="DNA METHYLTRANSFERASE A"/>
    <property type="match status" value="1"/>
</dbReference>
<reference evidence="10 11" key="1">
    <citation type="submission" date="2018-11" db="EMBL/GenBank/DDBJ databases">
        <title>Genomes From Bacteria Associated with the Canine Oral Cavity: a Test Case for Automated Genome-Based Taxonomic Assignment.</title>
        <authorList>
            <person name="Coil D.A."/>
            <person name="Jospin G."/>
            <person name="Darling A.E."/>
            <person name="Wallis C."/>
            <person name="Davis I.J."/>
            <person name="Harris S."/>
            <person name="Eisen J.A."/>
            <person name="Holcombe L.J."/>
            <person name="O'Flynn C."/>
        </authorList>
    </citation>
    <scope>NUCLEOTIDE SEQUENCE [LARGE SCALE GENOMIC DNA]</scope>
    <source>
        <strain evidence="10 11">OH770</strain>
    </source>
</reference>
<evidence type="ECO:0000313" key="10">
    <source>
        <dbReference type="EMBL" id="RRC96249.1"/>
    </source>
</evidence>
<keyword evidence="11" id="KW-1185">Reference proteome</keyword>